<proteinExistence type="predicted"/>
<dbReference type="SUPFAM" id="SSF53474">
    <property type="entry name" value="alpha/beta-Hydrolases"/>
    <property type="match status" value="1"/>
</dbReference>
<reference evidence="2" key="1">
    <citation type="submission" date="2021-02" db="EMBL/GenBank/DDBJ databases">
        <authorList>
            <person name="Dougan E. K."/>
            <person name="Rhodes N."/>
            <person name="Thang M."/>
            <person name="Chan C."/>
        </authorList>
    </citation>
    <scope>NUCLEOTIDE SEQUENCE</scope>
</reference>
<dbReference type="InterPro" id="IPR029058">
    <property type="entry name" value="AB_hydrolase_fold"/>
</dbReference>
<dbReference type="OrthoDB" id="10361540at2759"/>
<keyword evidence="3" id="KW-1185">Reference proteome</keyword>
<gene>
    <name evidence="2" type="ORF">SPIL2461_LOCUS20503</name>
</gene>
<sequence>LSGGFAGWASQKAEACERSYETFLNSTSCAKDAACWKDGEKPCSCLMKMDMDELLKAQSASGFFAAPTVDGVNLPYAPTDALKAKKVHRDVPIIIGTAIEDSFVDIGANAEMDDFKQWLATVLPEGKVSEVFNKYKESLSEQNLYDKANKFSHEGWSPAYWAARR</sequence>
<comment type="caution">
    <text evidence="2">The sequence shown here is derived from an EMBL/GenBank/DDBJ whole genome shotgun (WGS) entry which is preliminary data.</text>
</comment>
<dbReference type="EMBL" id="CAJNIZ010045440">
    <property type="protein sequence ID" value="CAE7720062.1"/>
    <property type="molecule type" value="Genomic_DNA"/>
</dbReference>
<dbReference type="AlphaFoldDB" id="A0A812XB88"/>
<feature type="domain" description="Carboxylesterase type B" evidence="1">
    <location>
        <begin position="25"/>
        <end position="150"/>
    </location>
</feature>
<organism evidence="2 3">
    <name type="scientific">Symbiodinium pilosum</name>
    <name type="common">Dinoflagellate</name>
    <dbReference type="NCBI Taxonomy" id="2952"/>
    <lineage>
        <taxon>Eukaryota</taxon>
        <taxon>Sar</taxon>
        <taxon>Alveolata</taxon>
        <taxon>Dinophyceae</taxon>
        <taxon>Suessiales</taxon>
        <taxon>Symbiodiniaceae</taxon>
        <taxon>Symbiodinium</taxon>
    </lineage>
</organism>
<dbReference type="Proteomes" id="UP000649617">
    <property type="component" value="Unassembled WGS sequence"/>
</dbReference>
<protein>
    <recommendedName>
        <fullName evidence="1">Carboxylesterase type B domain-containing protein</fullName>
    </recommendedName>
</protein>
<dbReference type="InterPro" id="IPR002018">
    <property type="entry name" value="CarbesteraseB"/>
</dbReference>
<name>A0A812XB88_SYMPI</name>
<evidence type="ECO:0000313" key="2">
    <source>
        <dbReference type="EMBL" id="CAE7720062.1"/>
    </source>
</evidence>
<evidence type="ECO:0000313" key="3">
    <source>
        <dbReference type="Proteomes" id="UP000649617"/>
    </source>
</evidence>
<accession>A0A812XB88</accession>
<dbReference type="Gene3D" id="3.40.50.1820">
    <property type="entry name" value="alpha/beta hydrolase"/>
    <property type="match status" value="1"/>
</dbReference>
<dbReference type="Pfam" id="PF00135">
    <property type="entry name" value="COesterase"/>
    <property type="match status" value="1"/>
</dbReference>
<evidence type="ECO:0000259" key="1">
    <source>
        <dbReference type="Pfam" id="PF00135"/>
    </source>
</evidence>
<feature type="non-terminal residue" evidence="2">
    <location>
        <position position="165"/>
    </location>
</feature>
<feature type="non-terminal residue" evidence="2">
    <location>
        <position position="1"/>
    </location>
</feature>